<keyword evidence="1" id="KW-0808">Transferase</keyword>
<evidence type="ECO:0000313" key="1">
    <source>
        <dbReference type="EMBL" id="ASV84937.1"/>
    </source>
</evidence>
<dbReference type="GO" id="GO:0008168">
    <property type="term" value="F:methyltransferase activity"/>
    <property type="evidence" value="ECO:0007669"/>
    <property type="project" value="UniProtKB-KW"/>
</dbReference>
<reference evidence="1 2" key="1">
    <citation type="submission" date="2017-07" db="EMBL/GenBank/DDBJ databases">
        <title>Phylogenetic study on the rhizospheric bacterium Ochrobactrum sp. A44.</title>
        <authorList>
            <person name="Krzyzanowska D.M."/>
            <person name="Ossowicki A."/>
            <person name="Rajewska M."/>
            <person name="Maciag T."/>
            <person name="Kaczynski Z."/>
            <person name="Czerwicka M."/>
            <person name="Jafra S."/>
        </authorList>
    </citation>
    <scope>NUCLEOTIDE SEQUENCE [LARGE SCALE GENOMIC DNA]</scope>
    <source>
        <strain evidence="1 2">A44</strain>
    </source>
</reference>
<keyword evidence="1" id="KW-0489">Methyltransferase</keyword>
<name>A0A248UDN3_9HYPH</name>
<dbReference type="EMBL" id="CP022603">
    <property type="protein sequence ID" value="ASV84937.1"/>
    <property type="molecule type" value="Genomic_DNA"/>
</dbReference>
<proteinExistence type="predicted"/>
<sequence length="68" mass="7645">MTRSVAFGDRDGLDWEKAETTGRMMIERLTLLSPADEESFLREAGFTEIALFYAALSFRGWIASVGRP</sequence>
<protein>
    <submittedName>
        <fullName evidence="1">Methyltransferase type 11 domain protein</fullName>
    </submittedName>
</protein>
<accession>A0A248UDN3</accession>
<evidence type="ECO:0000313" key="2">
    <source>
        <dbReference type="Proteomes" id="UP000215256"/>
    </source>
</evidence>
<dbReference type="Proteomes" id="UP000215256">
    <property type="component" value="Chromosome 2"/>
</dbReference>
<dbReference type="AlphaFoldDB" id="A0A248UDN3"/>
<dbReference type="GO" id="GO:0032259">
    <property type="term" value="P:methylation"/>
    <property type="evidence" value="ECO:0007669"/>
    <property type="project" value="UniProtKB-KW"/>
</dbReference>
<dbReference type="KEGG" id="och:CES85_5741"/>
<gene>
    <name evidence="1" type="ORF">CES85_5741</name>
</gene>
<organism evidence="1 2">
    <name type="scientific">Ochrobactrum quorumnocens</name>
    <dbReference type="NCBI Taxonomy" id="271865"/>
    <lineage>
        <taxon>Bacteria</taxon>
        <taxon>Pseudomonadati</taxon>
        <taxon>Pseudomonadota</taxon>
        <taxon>Alphaproteobacteria</taxon>
        <taxon>Hyphomicrobiales</taxon>
        <taxon>Brucellaceae</taxon>
        <taxon>Brucella/Ochrobactrum group</taxon>
        <taxon>Ochrobactrum</taxon>
    </lineage>
</organism>